<keyword evidence="3" id="KW-1185">Reference proteome</keyword>
<organism evidence="2 3">
    <name type="scientific">Solirubrum puertoriconensis</name>
    <dbReference type="NCBI Taxonomy" id="1751427"/>
    <lineage>
        <taxon>Bacteria</taxon>
        <taxon>Pseudomonadati</taxon>
        <taxon>Bacteroidota</taxon>
        <taxon>Cytophagia</taxon>
        <taxon>Cytophagales</taxon>
    </lineage>
</organism>
<sequence length="392" mass="43290">MASVLKPVDDTRMYEKFGRTLAEAGYEVHIAGRASKLGTPPPEGIQLHPLFSGYRLSLGRLAAQWRYWQLLRQLRPDLVVVHAPELLPATLLWRWLGAGRSFIYDVRENYALNIRTQHVYRGGLKRLLAAGVAFIEKAAVRRAAAVLLAERSYAEELQYLPPQRTVVLENKYVAPPGTDQSAAKDWPVSLPPREQPLRLLFSGTLSALTGVFEAIRFADQLRGAWPKLQLTVMGYCQQPQELYRLQQIVAANSSWLTLVGGAEPVAHTAIIAANGQHHLGLLPYQPHPSSWRCIPTKLYEYMANCLPVLIPPNQLWHAEIHRHSAGLVVPFGEALTAAQLTELATELISEKYYPAGPVAEAMWQTEAPRLLATVAAGLPPPPAATSHLGAAL</sequence>
<dbReference type="InterPro" id="IPR028098">
    <property type="entry name" value="Glyco_trans_4-like_N"/>
</dbReference>
<dbReference type="EMBL" id="LNAL01000007">
    <property type="protein sequence ID" value="KUG07722.1"/>
    <property type="molecule type" value="Genomic_DNA"/>
</dbReference>
<dbReference type="Gene3D" id="3.40.50.2000">
    <property type="entry name" value="Glycogen Phosphorylase B"/>
    <property type="match status" value="2"/>
</dbReference>
<accession>A0A9X0HKR8</accession>
<dbReference type="Pfam" id="PF13579">
    <property type="entry name" value="Glyco_trans_4_4"/>
    <property type="match status" value="1"/>
</dbReference>
<evidence type="ECO:0000313" key="2">
    <source>
        <dbReference type="EMBL" id="KUG07722.1"/>
    </source>
</evidence>
<comment type="caution">
    <text evidence="2">The sequence shown here is derived from an EMBL/GenBank/DDBJ whole genome shotgun (WGS) entry which is preliminary data.</text>
</comment>
<name>A0A9X0HKR8_SOLP1</name>
<gene>
    <name evidence="2" type="ORF">ASU33_15505</name>
</gene>
<dbReference type="AlphaFoldDB" id="A0A9X0HKR8"/>
<evidence type="ECO:0000259" key="1">
    <source>
        <dbReference type="Pfam" id="PF13579"/>
    </source>
</evidence>
<protein>
    <recommendedName>
        <fullName evidence="1">Glycosyltransferase subfamily 4-like N-terminal domain-containing protein</fullName>
    </recommendedName>
</protein>
<dbReference type="Proteomes" id="UP000054223">
    <property type="component" value="Unassembled WGS sequence"/>
</dbReference>
<dbReference type="SUPFAM" id="SSF53756">
    <property type="entry name" value="UDP-Glycosyltransferase/glycogen phosphorylase"/>
    <property type="match status" value="1"/>
</dbReference>
<reference evidence="2 3" key="1">
    <citation type="submission" date="2015-11" db="EMBL/GenBank/DDBJ databases">
        <title>Solirubrum puertoriconensis gen. nov. an environmental bacteria isolated in Puerto Rico.</title>
        <authorList>
            <person name="Cuebas-Irizarry M.F."/>
            <person name="Montalvo-Rodriguez R."/>
        </authorList>
    </citation>
    <scope>NUCLEOTIDE SEQUENCE [LARGE SCALE GENOMIC DNA]</scope>
    <source>
        <strain evidence="2 3">MC1A</strain>
    </source>
</reference>
<feature type="domain" description="Glycosyltransferase subfamily 4-like N-terminal" evidence="1">
    <location>
        <begin position="18"/>
        <end position="170"/>
    </location>
</feature>
<proteinExistence type="predicted"/>
<dbReference type="GO" id="GO:0016757">
    <property type="term" value="F:glycosyltransferase activity"/>
    <property type="evidence" value="ECO:0007669"/>
    <property type="project" value="UniProtKB-ARBA"/>
</dbReference>
<evidence type="ECO:0000313" key="3">
    <source>
        <dbReference type="Proteomes" id="UP000054223"/>
    </source>
</evidence>